<dbReference type="InterPro" id="IPR026891">
    <property type="entry name" value="Fn3-like"/>
</dbReference>
<dbReference type="InterPro" id="IPR019800">
    <property type="entry name" value="Glyco_hydro_3_AS"/>
</dbReference>
<dbReference type="Gene3D" id="3.20.20.300">
    <property type="entry name" value="Glycoside hydrolase, family 3, N-terminal domain"/>
    <property type="match status" value="1"/>
</dbReference>
<evidence type="ECO:0000259" key="3">
    <source>
        <dbReference type="SMART" id="SM01217"/>
    </source>
</evidence>
<dbReference type="GO" id="GO:0009251">
    <property type="term" value="P:glucan catabolic process"/>
    <property type="evidence" value="ECO:0007669"/>
    <property type="project" value="TreeGrafter"/>
</dbReference>
<gene>
    <name evidence="4" type="ORF">SAMN05216285_0693</name>
</gene>
<dbReference type="Gene3D" id="3.40.50.1700">
    <property type="entry name" value="Glycoside hydrolase family 3 C-terminal domain"/>
    <property type="match status" value="1"/>
</dbReference>
<evidence type="ECO:0000313" key="4">
    <source>
        <dbReference type="EMBL" id="SEV85185.1"/>
    </source>
</evidence>
<dbReference type="RefSeq" id="WP_173424875.1">
    <property type="nucleotide sequence ID" value="NZ_FOIS01000001.1"/>
</dbReference>
<dbReference type="FunFam" id="2.60.40.10:FF:000495">
    <property type="entry name" value="Periplasmic beta-glucosidase"/>
    <property type="match status" value="1"/>
</dbReference>
<dbReference type="InterPro" id="IPR001764">
    <property type="entry name" value="Glyco_hydro_3_N"/>
</dbReference>
<dbReference type="InterPro" id="IPR036881">
    <property type="entry name" value="Glyco_hydro_3_C_sf"/>
</dbReference>
<dbReference type="PANTHER" id="PTHR30620:SF123">
    <property type="entry name" value="BETA-XYLOSIDASE"/>
    <property type="match status" value="1"/>
</dbReference>
<dbReference type="Pfam" id="PF01915">
    <property type="entry name" value="Glyco_hydro_3_C"/>
    <property type="match status" value="1"/>
</dbReference>
<dbReference type="InterPro" id="IPR017853">
    <property type="entry name" value="GH"/>
</dbReference>
<dbReference type="GO" id="GO:0008422">
    <property type="term" value="F:beta-glucosidase activity"/>
    <property type="evidence" value="ECO:0007669"/>
    <property type="project" value="TreeGrafter"/>
</dbReference>
<feature type="domain" description="Fibronectin type III-like" evidence="3">
    <location>
        <begin position="673"/>
        <end position="742"/>
    </location>
</feature>
<accession>A0A1I0M9K9</accession>
<dbReference type="InterPro" id="IPR013783">
    <property type="entry name" value="Ig-like_fold"/>
</dbReference>
<dbReference type="PROSITE" id="PS00775">
    <property type="entry name" value="GLYCOSYL_HYDROL_F3"/>
    <property type="match status" value="1"/>
</dbReference>
<dbReference type="PANTHER" id="PTHR30620">
    <property type="entry name" value="PERIPLASMIC BETA-GLUCOSIDASE-RELATED"/>
    <property type="match status" value="1"/>
</dbReference>
<keyword evidence="5" id="KW-1185">Reference proteome</keyword>
<dbReference type="SUPFAM" id="SSF52279">
    <property type="entry name" value="Beta-D-glucan exohydrolase, C-terminal domain"/>
    <property type="match status" value="1"/>
</dbReference>
<dbReference type="PRINTS" id="PR00133">
    <property type="entry name" value="GLHYDRLASE3"/>
</dbReference>
<dbReference type="EMBL" id="FOIS01000001">
    <property type="protein sequence ID" value="SEV85185.1"/>
    <property type="molecule type" value="Genomic_DNA"/>
</dbReference>
<dbReference type="OrthoDB" id="30657at2157"/>
<reference evidence="5" key="1">
    <citation type="submission" date="2016-10" db="EMBL/GenBank/DDBJ databases">
        <authorList>
            <person name="Varghese N."/>
        </authorList>
    </citation>
    <scope>NUCLEOTIDE SEQUENCE [LARGE SCALE GENOMIC DNA]</scope>
    <source>
        <strain evidence="5">CGMCC 1.12284</strain>
    </source>
</reference>
<dbReference type="SMART" id="SM01217">
    <property type="entry name" value="Fn3_like"/>
    <property type="match status" value="1"/>
</dbReference>
<name>A0A1I0M9K9_9EURY</name>
<dbReference type="InterPro" id="IPR036962">
    <property type="entry name" value="Glyco_hydro_3_N_sf"/>
</dbReference>
<dbReference type="Pfam" id="PF14310">
    <property type="entry name" value="Fn3-like"/>
    <property type="match status" value="1"/>
</dbReference>
<dbReference type="eggNOG" id="arCOG04634">
    <property type="taxonomic scope" value="Archaea"/>
</dbReference>
<dbReference type="STRING" id="1202768.SAMN05216285_0693"/>
<protein>
    <submittedName>
        <fullName evidence="4">Beta-glucosidase</fullName>
    </submittedName>
</protein>
<dbReference type="Pfam" id="PF00933">
    <property type="entry name" value="Glyco_hydro_3"/>
    <property type="match status" value="1"/>
</dbReference>
<keyword evidence="2" id="KW-0378">Hydrolase</keyword>
<dbReference type="InterPro" id="IPR051915">
    <property type="entry name" value="Cellulose_Degrad_GH3"/>
</dbReference>
<dbReference type="Gene3D" id="2.60.40.10">
    <property type="entry name" value="Immunoglobulins"/>
    <property type="match status" value="1"/>
</dbReference>
<proteinExistence type="inferred from homology"/>
<dbReference type="AlphaFoldDB" id="A0A1I0M9K9"/>
<evidence type="ECO:0000256" key="1">
    <source>
        <dbReference type="ARBA" id="ARBA00005336"/>
    </source>
</evidence>
<dbReference type="SUPFAM" id="SSF51445">
    <property type="entry name" value="(Trans)glycosidases"/>
    <property type="match status" value="1"/>
</dbReference>
<evidence type="ECO:0000313" key="5">
    <source>
        <dbReference type="Proteomes" id="UP000183275"/>
    </source>
</evidence>
<evidence type="ECO:0000256" key="2">
    <source>
        <dbReference type="ARBA" id="ARBA00022801"/>
    </source>
</evidence>
<organism evidence="4 5">
    <name type="scientific">Natrinema salifodinae</name>
    <dbReference type="NCBI Taxonomy" id="1202768"/>
    <lineage>
        <taxon>Archaea</taxon>
        <taxon>Methanobacteriati</taxon>
        <taxon>Methanobacteriota</taxon>
        <taxon>Stenosarchaea group</taxon>
        <taxon>Halobacteria</taxon>
        <taxon>Halobacteriales</taxon>
        <taxon>Natrialbaceae</taxon>
        <taxon>Natrinema</taxon>
    </lineage>
</organism>
<dbReference type="Proteomes" id="UP000183275">
    <property type="component" value="Unassembled WGS sequence"/>
</dbReference>
<comment type="similarity">
    <text evidence="1">Belongs to the glycosyl hydrolase 3 family.</text>
</comment>
<dbReference type="InterPro" id="IPR002772">
    <property type="entry name" value="Glyco_hydro_3_C"/>
</dbReference>
<sequence>MQTSPDSGVSRTPAEQRIEDRLREMTLDEKVAQLGSVNADKLLDDTGELDEDAVTEHLSDGIGHVTRIGGEGGLPPSEAAQRTNELQAYLQTETRLGIPAIPHEECLSGYMGPEGTTFPQMIGMASTWSPDLLEAVTDTIRDQLEAIGTAHALSPVLDVARDLRWGRVEETFGEDPYLVAAMACSYVDGLQGDGDGVAATLKHFVGHAAGEGGKNRSSVSLGRRELRETHMFPFEAAVRTADAESVMNAYHDVDGIPCASDEWLLTDVLRGEWGFDGTVVSDYYSVEYLRSEHGIAADEREAGVTAVEAGIDVELPCTDCYGDHLAAAVEAGELAEETIDEAVRRVLRAKARKGLLDDPTVDPDAATDPFGTDAARELTARAARESMTLLQNDGDLLPLVGEETDAVAVVGPKADDAQELMGDYAYPAHYPEAEVEFDATTPLDAVRERSDEYGFEVHYERGCTTTGPDTDDFDAAADAAANADVVLAFVGARSAVDFSDSDRERVNKPSVATSGEGCDVVDLGLPGVQRDLVERVHETGTPVAVVVVSGRPHSMEWIAAEVPAVVQAWLPGERGGDGIAAVLFGEHNPAGHLPVSIPRTVGQLPVHYNRKPNTANEEYVYTESKPLYPFGHGLSYTDFEYGDLSVSTDELPPAGTIVADVTVENTGDAAGDDVVQLYASAENPGQARPGQELVGFERVSLDAGQAKRVRFEVDASQLAYRDRDLDLIVEEGPYEFRVGHSAADVVATASFEVTGTSDVPRSGRTYFTETDVADVE</sequence>